<keyword evidence="2" id="KW-1185">Reference proteome</keyword>
<evidence type="ECO:0000313" key="1">
    <source>
        <dbReference type="EMBL" id="SKB73082.1"/>
    </source>
</evidence>
<organism evidence="1 2">
    <name type="scientific">Soonwooa buanensis</name>
    <dbReference type="NCBI Taxonomy" id="619805"/>
    <lineage>
        <taxon>Bacteria</taxon>
        <taxon>Pseudomonadati</taxon>
        <taxon>Bacteroidota</taxon>
        <taxon>Flavobacteriia</taxon>
        <taxon>Flavobacteriales</taxon>
        <taxon>Weeksellaceae</taxon>
        <taxon>Chryseobacterium group</taxon>
        <taxon>Soonwooa</taxon>
    </lineage>
</organism>
<dbReference type="RefSeq" id="WP_079666138.1">
    <property type="nucleotide sequence ID" value="NZ_FUYZ01000002.1"/>
</dbReference>
<dbReference type="Proteomes" id="UP000191112">
    <property type="component" value="Unassembled WGS sequence"/>
</dbReference>
<sequence>MKLPIAHHPKFDSLTPRENDLLEQTLTTVSKFVNKSGKISTVKYSTRDAHAKSYSYLKGRFIPSKDENLKEFFPENEYNALVRLSHANLKISKSDRQLPLFGFALKIDDDSSTIANYPLVNFPLFMTKSVSVFLKVFMAINRFFAGSIVTKPFQAFKILISGVPMAFETMNWSFVSAIRNWIKSFKYFILARSYYSVGAYRLGNKIIKIKAIPLQFDPEFSTGISVLEDVKSYISKNDLKYKILYQIAYEEKYQPISNLTKDWRKTDFLDFGIIECKEVLEETNLELEQLSFNPFDSKKELQPVGKIQQIRKKVYERSIETCNHSNEKI</sequence>
<dbReference type="GO" id="GO:0020037">
    <property type="term" value="F:heme binding"/>
    <property type="evidence" value="ECO:0007669"/>
    <property type="project" value="InterPro"/>
</dbReference>
<dbReference type="Gene3D" id="2.40.180.10">
    <property type="entry name" value="Catalase core domain"/>
    <property type="match status" value="1"/>
</dbReference>
<accession>A0A1T5DN14</accession>
<dbReference type="OrthoDB" id="1273666at2"/>
<name>A0A1T5DN14_9FLAO</name>
<gene>
    <name evidence="1" type="ORF">SAMN05660477_00868</name>
</gene>
<dbReference type="InterPro" id="IPR020835">
    <property type="entry name" value="Catalase_sf"/>
</dbReference>
<proteinExistence type="predicted"/>
<dbReference type="AlphaFoldDB" id="A0A1T5DN14"/>
<protein>
    <recommendedName>
        <fullName evidence="3">Catalase</fullName>
    </recommendedName>
</protein>
<dbReference type="STRING" id="619805.SAMN05660477_00868"/>
<reference evidence="1 2" key="1">
    <citation type="submission" date="2017-02" db="EMBL/GenBank/DDBJ databases">
        <authorList>
            <person name="Peterson S.W."/>
        </authorList>
    </citation>
    <scope>NUCLEOTIDE SEQUENCE [LARGE SCALE GENOMIC DNA]</scope>
    <source>
        <strain evidence="1 2">DSM 22323</strain>
    </source>
</reference>
<dbReference type="SUPFAM" id="SSF56634">
    <property type="entry name" value="Heme-dependent catalase-like"/>
    <property type="match status" value="1"/>
</dbReference>
<evidence type="ECO:0000313" key="2">
    <source>
        <dbReference type="Proteomes" id="UP000191112"/>
    </source>
</evidence>
<evidence type="ECO:0008006" key="3">
    <source>
        <dbReference type="Google" id="ProtNLM"/>
    </source>
</evidence>
<dbReference type="EMBL" id="FUYZ01000002">
    <property type="protein sequence ID" value="SKB73082.1"/>
    <property type="molecule type" value="Genomic_DNA"/>
</dbReference>